<dbReference type="OrthoDB" id="5954606at2759"/>
<dbReference type="PRINTS" id="PR01438">
    <property type="entry name" value="UNVRSLSTRESS"/>
</dbReference>
<dbReference type="InterPro" id="IPR006016">
    <property type="entry name" value="UspA"/>
</dbReference>
<evidence type="ECO:0000313" key="3">
    <source>
        <dbReference type="Proteomes" id="UP000887567"/>
    </source>
</evidence>
<protein>
    <recommendedName>
        <fullName evidence="1">UspA domain-containing protein</fullName>
    </recommendedName>
</protein>
<dbReference type="GeneID" id="110251707"/>
<evidence type="ECO:0000259" key="1">
    <source>
        <dbReference type="Pfam" id="PF00582"/>
    </source>
</evidence>
<dbReference type="Pfam" id="PF00582">
    <property type="entry name" value="Usp"/>
    <property type="match status" value="1"/>
</dbReference>
<name>A0A913Y3F6_EXADI</name>
<dbReference type="CDD" id="cd23659">
    <property type="entry name" value="USP_At3g01520-like"/>
    <property type="match status" value="1"/>
</dbReference>
<dbReference type="OMA" id="AICKVAN"/>
<dbReference type="RefSeq" id="XP_020914097.1">
    <property type="nucleotide sequence ID" value="XM_021058438.2"/>
</dbReference>
<keyword evidence="3" id="KW-1185">Reference proteome</keyword>
<organism evidence="2 3">
    <name type="scientific">Exaiptasia diaphana</name>
    <name type="common">Tropical sea anemone</name>
    <name type="synonym">Aiptasia pulchella</name>
    <dbReference type="NCBI Taxonomy" id="2652724"/>
    <lineage>
        <taxon>Eukaryota</taxon>
        <taxon>Metazoa</taxon>
        <taxon>Cnidaria</taxon>
        <taxon>Anthozoa</taxon>
        <taxon>Hexacorallia</taxon>
        <taxon>Actiniaria</taxon>
        <taxon>Aiptasiidae</taxon>
        <taxon>Exaiptasia</taxon>
    </lineage>
</organism>
<evidence type="ECO:0000313" key="2">
    <source>
        <dbReference type="EnsemblMetazoa" id="XP_020914097.1"/>
    </source>
</evidence>
<dbReference type="PANTHER" id="PTHR46989:SF3">
    <property type="entry name" value="USPA DOMAIN-CONTAINING PROTEIN"/>
    <property type="match status" value="1"/>
</dbReference>
<dbReference type="EnsemblMetazoa" id="XM_021058438.2">
    <property type="protein sequence ID" value="XP_020914097.1"/>
    <property type="gene ID" value="LOC110251707"/>
</dbReference>
<dbReference type="InterPro" id="IPR014729">
    <property type="entry name" value="Rossmann-like_a/b/a_fold"/>
</dbReference>
<feature type="domain" description="UspA" evidence="1">
    <location>
        <begin position="5"/>
        <end position="150"/>
    </location>
</feature>
<dbReference type="InterPro" id="IPR006015">
    <property type="entry name" value="Universal_stress_UspA"/>
</dbReference>
<dbReference type="AlphaFoldDB" id="A0A913Y3F6"/>
<sequence length="158" mass="17241">MSTPKRIVIPVDGSSHSEKAFEWYANNIHDKGSEVLVLHVQEPPIATSTPYPYGGTVLPSEWNAAVDKSIAESAKIIDFYNKKCHQMGVKCRLYKGNGKPGESICQLATDYDADQIVMGSRGCGTVRRTLLGSVSDYCVHHSGIPVTVIPPEHSNVNQ</sequence>
<dbReference type="KEGG" id="epa:110251707"/>
<accession>A0A913Y3F6</accession>
<dbReference type="Proteomes" id="UP000887567">
    <property type="component" value="Unplaced"/>
</dbReference>
<proteinExistence type="predicted"/>
<dbReference type="SUPFAM" id="SSF52402">
    <property type="entry name" value="Adenine nucleotide alpha hydrolases-like"/>
    <property type="match status" value="1"/>
</dbReference>
<dbReference type="Gene3D" id="3.40.50.620">
    <property type="entry name" value="HUPs"/>
    <property type="match status" value="1"/>
</dbReference>
<dbReference type="PANTHER" id="PTHR46989">
    <property type="entry name" value="USP DOMAIN-CONTAINING PROTEIN"/>
    <property type="match status" value="1"/>
</dbReference>
<reference evidence="2" key="1">
    <citation type="submission" date="2022-11" db="UniProtKB">
        <authorList>
            <consortium name="EnsemblMetazoa"/>
        </authorList>
    </citation>
    <scope>IDENTIFICATION</scope>
</reference>